<evidence type="ECO:0000259" key="2">
    <source>
        <dbReference type="Pfam" id="PF07589"/>
    </source>
</evidence>
<proteinExistence type="predicted"/>
<feature type="domain" description="Ice-binding protein C-terminal" evidence="2">
    <location>
        <begin position="215"/>
        <end position="236"/>
    </location>
</feature>
<evidence type="ECO:0000313" key="3">
    <source>
        <dbReference type="EMBL" id="QDS98514.1"/>
    </source>
</evidence>
<name>A0A517MUF7_9BACT</name>
<feature type="signal peptide" evidence="1">
    <location>
        <begin position="1"/>
        <end position="36"/>
    </location>
</feature>
<dbReference type="AlphaFoldDB" id="A0A517MUF7"/>
<evidence type="ECO:0000256" key="1">
    <source>
        <dbReference type="SAM" id="SignalP"/>
    </source>
</evidence>
<dbReference type="RefSeq" id="WP_218932421.1">
    <property type="nucleotide sequence ID" value="NZ_CP036263.1"/>
</dbReference>
<dbReference type="Proteomes" id="UP000319852">
    <property type="component" value="Chromosome"/>
</dbReference>
<dbReference type="NCBIfam" id="TIGR02595">
    <property type="entry name" value="PEP_CTERM"/>
    <property type="match status" value="1"/>
</dbReference>
<gene>
    <name evidence="3" type="ORF">HG15A2_17950</name>
</gene>
<keyword evidence="4" id="KW-1185">Reference proteome</keyword>
<evidence type="ECO:0000313" key="4">
    <source>
        <dbReference type="Proteomes" id="UP000319852"/>
    </source>
</evidence>
<sequence precursor="true">MNITSRVSTKACRSFRSLTLFAVAAMVFALPSSSQAAILTINATGVDVQIDGVGERIFDTAQPMFTIAGPGNGAIADNATTATFSEENVDLMEWMKADGIEVDWLVEDGITVPAVGLTDILPPVTGTNEIHFFVGGTDLRVRIDDLQAFRGPSVPGLPGVLFLTGSGTVTSQSLPMGKQFGGQVSIAYTSTDAMFGTDAAFGETGVLTISGDSVVPEPTSLALAGLSLLGLGLARRRHNS</sequence>
<protein>
    <recommendedName>
        <fullName evidence="2">Ice-binding protein C-terminal domain-containing protein</fullName>
    </recommendedName>
</protein>
<dbReference type="InterPro" id="IPR013424">
    <property type="entry name" value="Ice-binding_C"/>
</dbReference>
<dbReference type="Pfam" id="PF07589">
    <property type="entry name" value="PEP-CTERM"/>
    <property type="match status" value="1"/>
</dbReference>
<reference evidence="3 4" key="1">
    <citation type="submission" date="2019-02" db="EMBL/GenBank/DDBJ databases">
        <title>Deep-cultivation of Planctomycetes and their phenomic and genomic characterization uncovers novel biology.</title>
        <authorList>
            <person name="Wiegand S."/>
            <person name="Jogler M."/>
            <person name="Boedeker C."/>
            <person name="Pinto D."/>
            <person name="Vollmers J."/>
            <person name="Rivas-Marin E."/>
            <person name="Kohn T."/>
            <person name="Peeters S.H."/>
            <person name="Heuer A."/>
            <person name="Rast P."/>
            <person name="Oberbeckmann S."/>
            <person name="Bunk B."/>
            <person name="Jeske O."/>
            <person name="Meyerdierks A."/>
            <person name="Storesund J.E."/>
            <person name="Kallscheuer N."/>
            <person name="Luecker S."/>
            <person name="Lage O.M."/>
            <person name="Pohl T."/>
            <person name="Merkel B.J."/>
            <person name="Hornburger P."/>
            <person name="Mueller R.-W."/>
            <person name="Bruemmer F."/>
            <person name="Labrenz M."/>
            <person name="Spormann A.M."/>
            <person name="Op den Camp H."/>
            <person name="Overmann J."/>
            <person name="Amann R."/>
            <person name="Jetten M.S.M."/>
            <person name="Mascher T."/>
            <person name="Medema M.H."/>
            <person name="Devos D.P."/>
            <person name="Kaster A.-K."/>
            <person name="Ovreas L."/>
            <person name="Rohde M."/>
            <person name="Galperin M.Y."/>
            <person name="Jogler C."/>
        </authorList>
    </citation>
    <scope>NUCLEOTIDE SEQUENCE [LARGE SCALE GENOMIC DNA]</scope>
    <source>
        <strain evidence="3 4">HG15A2</strain>
    </source>
</reference>
<dbReference type="KEGG" id="amob:HG15A2_17950"/>
<dbReference type="EMBL" id="CP036263">
    <property type="protein sequence ID" value="QDS98514.1"/>
    <property type="molecule type" value="Genomic_DNA"/>
</dbReference>
<keyword evidence="1" id="KW-0732">Signal</keyword>
<feature type="chain" id="PRO_5022115095" description="Ice-binding protein C-terminal domain-containing protein" evidence="1">
    <location>
        <begin position="37"/>
        <end position="240"/>
    </location>
</feature>
<organism evidence="3 4">
    <name type="scientific">Adhaeretor mobilis</name>
    <dbReference type="NCBI Taxonomy" id="1930276"/>
    <lineage>
        <taxon>Bacteria</taxon>
        <taxon>Pseudomonadati</taxon>
        <taxon>Planctomycetota</taxon>
        <taxon>Planctomycetia</taxon>
        <taxon>Pirellulales</taxon>
        <taxon>Lacipirellulaceae</taxon>
        <taxon>Adhaeretor</taxon>
    </lineage>
</organism>
<accession>A0A517MUF7</accession>